<dbReference type="SUPFAM" id="SSF101936">
    <property type="entry name" value="DNA-binding pseudobarrel domain"/>
    <property type="match status" value="2"/>
</dbReference>
<dbReference type="PANTHER" id="PTHR31391">
    <property type="entry name" value="B3 DOMAIN-CONTAINING PROTEIN OS11G0197600-RELATED"/>
    <property type="match status" value="1"/>
</dbReference>
<dbReference type="InterPro" id="IPR003340">
    <property type="entry name" value="B3_DNA-bd"/>
</dbReference>
<feature type="domain" description="TF-B3" evidence="6">
    <location>
        <begin position="183"/>
        <end position="281"/>
    </location>
</feature>
<feature type="domain" description="TF-B3" evidence="6">
    <location>
        <begin position="35"/>
        <end position="112"/>
    </location>
</feature>
<dbReference type="GO" id="GO:0005634">
    <property type="term" value="C:nucleus"/>
    <property type="evidence" value="ECO:0007669"/>
    <property type="project" value="UniProtKB-SubCell"/>
</dbReference>
<dbReference type="CDD" id="cd10017">
    <property type="entry name" value="B3_DNA"/>
    <property type="match status" value="2"/>
</dbReference>
<evidence type="ECO:0000256" key="1">
    <source>
        <dbReference type="ARBA" id="ARBA00004123"/>
    </source>
</evidence>
<dbReference type="Proteomes" id="UP000623129">
    <property type="component" value="Unassembled WGS sequence"/>
</dbReference>
<evidence type="ECO:0000256" key="4">
    <source>
        <dbReference type="ARBA" id="ARBA00023163"/>
    </source>
</evidence>
<keyword evidence="3" id="KW-0238">DNA-binding</keyword>
<dbReference type="InterPro" id="IPR015300">
    <property type="entry name" value="DNA-bd_pseudobarrel_sf"/>
</dbReference>
<dbReference type="PROSITE" id="PS50863">
    <property type="entry name" value="B3"/>
    <property type="match status" value="2"/>
</dbReference>
<evidence type="ECO:0000256" key="3">
    <source>
        <dbReference type="ARBA" id="ARBA00023125"/>
    </source>
</evidence>
<evidence type="ECO:0000313" key="8">
    <source>
        <dbReference type="Proteomes" id="UP000623129"/>
    </source>
</evidence>
<organism evidence="7 8">
    <name type="scientific">Carex littledalei</name>
    <dbReference type="NCBI Taxonomy" id="544730"/>
    <lineage>
        <taxon>Eukaryota</taxon>
        <taxon>Viridiplantae</taxon>
        <taxon>Streptophyta</taxon>
        <taxon>Embryophyta</taxon>
        <taxon>Tracheophyta</taxon>
        <taxon>Spermatophyta</taxon>
        <taxon>Magnoliopsida</taxon>
        <taxon>Liliopsida</taxon>
        <taxon>Poales</taxon>
        <taxon>Cyperaceae</taxon>
        <taxon>Cyperoideae</taxon>
        <taxon>Cariceae</taxon>
        <taxon>Carex</taxon>
        <taxon>Carex subgen. Euthyceras</taxon>
    </lineage>
</organism>
<keyword evidence="4" id="KW-0804">Transcription</keyword>
<dbReference type="Gene3D" id="2.40.330.10">
    <property type="entry name" value="DNA-binding pseudobarrel domain"/>
    <property type="match status" value="2"/>
</dbReference>
<dbReference type="AlphaFoldDB" id="A0A833RPX6"/>
<dbReference type="SMART" id="SM01019">
    <property type="entry name" value="B3"/>
    <property type="match status" value="2"/>
</dbReference>
<dbReference type="InterPro" id="IPR044837">
    <property type="entry name" value="REM16-like"/>
</dbReference>
<dbReference type="PANTHER" id="PTHR31391:SF157">
    <property type="entry name" value="B3 DOMAIN-CONTAINING PROTEIN REM16"/>
    <property type="match status" value="1"/>
</dbReference>
<comment type="caution">
    <text evidence="7">The sequence shown here is derived from an EMBL/GenBank/DDBJ whole genome shotgun (WGS) entry which is preliminary data.</text>
</comment>
<comment type="subcellular location">
    <subcellularLocation>
        <location evidence="1">Nucleus</location>
    </subcellularLocation>
</comment>
<evidence type="ECO:0000256" key="5">
    <source>
        <dbReference type="ARBA" id="ARBA00023242"/>
    </source>
</evidence>
<proteinExistence type="predicted"/>
<dbReference type="OrthoDB" id="590488at2759"/>
<keyword evidence="2" id="KW-0805">Transcription regulation</keyword>
<sequence>MFMFWTRSINVKVCDWLTGSGSSLLKVMRSMNQCLPEKVMTHFLGLSGQVLELERQGSGGTWHVGLIRSGGKLILQPGWSTFVSANNISQNDLLHFKFMGESKFEVQIFDSTGYEKFIEESHKLEINIPAIKEELDDLSQNPRKCVAPYNEVIYQGRYIVLNARQKRRAKQLASEVQAGNPAFVIVIRRSNITSKCNICIPIKFSAEHLPKETRDVVLHRPKKEMMWPVKYYYRKGHQSFEGTLWRKFVQENNLQEGDMCLFEMVKAARQITFVVHISKAIPDNVG</sequence>
<keyword evidence="8" id="KW-1185">Reference proteome</keyword>
<protein>
    <submittedName>
        <fullName evidence="7">B3 domain-containing protein</fullName>
    </submittedName>
</protein>
<reference evidence="7" key="1">
    <citation type="submission" date="2020-01" db="EMBL/GenBank/DDBJ databases">
        <title>Genome sequence of Kobresia littledalei, the first chromosome-level genome in the family Cyperaceae.</title>
        <authorList>
            <person name="Qu G."/>
        </authorList>
    </citation>
    <scope>NUCLEOTIDE SEQUENCE</scope>
    <source>
        <strain evidence="7">C.B.Clarke</strain>
        <tissue evidence="7">Leaf</tissue>
    </source>
</reference>
<dbReference type="Pfam" id="PF02362">
    <property type="entry name" value="B3"/>
    <property type="match status" value="2"/>
</dbReference>
<keyword evidence="5" id="KW-0539">Nucleus</keyword>
<name>A0A833RPX6_9POAL</name>
<evidence type="ECO:0000256" key="2">
    <source>
        <dbReference type="ARBA" id="ARBA00023015"/>
    </source>
</evidence>
<dbReference type="EMBL" id="SWLB01000003">
    <property type="protein sequence ID" value="KAF3339756.1"/>
    <property type="molecule type" value="Genomic_DNA"/>
</dbReference>
<gene>
    <name evidence="7" type="ORF">FCM35_KLT15527</name>
</gene>
<dbReference type="GO" id="GO:0003677">
    <property type="term" value="F:DNA binding"/>
    <property type="evidence" value="ECO:0007669"/>
    <property type="project" value="UniProtKB-KW"/>
</dbReference>
<evidence type="ECO:0000259" key="6">
    <source>
        <dbReference type="PROSITE" id="PS50863"/>
    </source>
</evidence>
<accession>A0A833RPX6</accession>
<evidence type="ECO:0000313" key="7">
    <source>
        <dbReference type="EMBL" id="KAF3339756.1"/>
    </source>
</evidence>